<name>A0ABX8UW27_9BURK</name>
<reference evidence="7 8" key="1">
    <citation type="submission" date="2021-07" db="EMBL/GenBank/DDBJ databases">
        <title>Paraburkholderia edwinii protects Aspergillus sp. from phenazines by acting as a toxin sponge.</title>
        <authorList>
            <person name="Dahlstrom K.M."/>
            <person name="Newman D.K."/>
        </authorList>
    </citation>
    <scope>NUCLEOTIDE SEQUENCE [LARGE SCALE GENOMIC DNA]</scope>
    <source>
        <strain evidence="7 8">Pe01</strain>
    </source>
</reference>
<dbReference type="Proteomes" id="UP000826462">
    <property type="component" value="Chromosome 2"/>
</dbReference>
<feature type="transmembrane region" description="Helical" evidence="6">
    <location>
        <begin position="154"/>
        <end position="181"/>
    </location>
</feature>
<feature type="transmembrane region" description="Helical" evidence="6">
    <location>
        <begin position="447"/>
        <end position="465"/>
    </location>
</feature>
<evidence type="ECO:0000256" key="6">
    <source>
        <dbReference type="SAM" id="Phobius"/>
    </source>
</evidence>
<keyword evidence="3 6" id="KW-0812">Transmembrane</keyword>
<keyword evidence="4 6" id="KW-1133">Transmembrane helix</keyword>
<evidence type="ECO:0000256" key="5">
    <source>
        <dbReference type="ARBA" id="ARBA00023136"/>
    </source>
</evidence>
<evidence type="ECO:0000256" key="3">
    <source>
        <dbReference type="ARBA" id="ARBA00022692"/>
    </source>
</evidence>
<dbReference type="PANTHER" id="PTHR30213:SF1">
    <property type="entry name" value="INNER MEMBRANE PROTEIN YHJD"/>
    <property type="match status" value="1"/>
</dbReference>
<evidence type="ECO:0000313" key="8">
    <source>
        <dbReference type="Proteomes" id="UP000826462"/>
    </source>
</evidence>
<comment type="subcellular location">
    <subcellularLocation>
        <location evidence="1">Cell membrane</location>
        <topology evidence="1">Multi-pass membrane protein</topology>
    </subcellularLocation>
</comment>
<feature type="transmembrane region" description="Helical" evidence="6">
    <location>
        <begin position="193"/>
        <end position="214"/>
    </location>
</feature>
<dbReference type="RefSeq" id="WP_219802862.1">
    <property type="nucleotide sequence ID" value="NZ_CP080096.1"/>
</dbReference>
<protein>
    <submittedName>
        <fullName evidence="7">YihY/virulence factor BrkB family protein</fullName>
    </submittedName>
</protein>
<dbReference type="Pfam" id="PF03631">
    <property type="entry name" value="Virul_fac_BrkB"/>
    <property type="match status" value="1"/>
</dbReference>
<feature type="transmembrane region" description="Helical" evidence="6">
    <location>
        <begin position="105"/>
        <end position="133"/>
    </location>
</feature>
<dbReference type="NCBIfam" id="TIGR00765">
    <property type="entry name" value="yihY_not_rbn"/>
    <property type="match status" value="1"/>
</dbReference>
<dbReference type="PANTHER" id="PTHR30213">
    <property type="entry name" value="INNER MEMBRANE PROTEIN YHJD"/>
    <property type="match status" value="1"/>
</dbReference>
<evidence type="ECO:0000256" key="1">
    <source>
        <dbReference type="ARBA" id="ARBA00004651"/>
    </source>
</evidence>
<dbReference type="InterPro" id="IPR017039">
    <property type="entry name" value="Virul_fac_BrkB"/>
</dbReference>
<sequence length="471" mass="47856">MELESLSAQKFEKAARKQASWAVGALRQFIENRCPALAAGIAFYAAFSLAPTLVMVIAVAGWFLGGEAARGELYRQVHTVLGNDAAAAISTIVQNAHRSGGAGGAAAIISFVLLAIGASATFSSLNSALNIVWPATGPRASSVLALVRVRLISFSLVLGVAFLLIVSLVLDAGITFVGNWLWGDSPYVVIGNLLQLGVGLLVLSLAFAGLLKFLPDAPVRWRDSLVGGFVAAVLFSAGKKLFALYLAHAGTANSFGAAGSLAVLLMWLYFSALVLLLGAEFAAARGRMHDPRGAWAFLHGTPPGSRAMIASVLAAPTAGVDPARHARPMRGKSLDPAQAAAGTASAAQAPVVTPAGIVGGSARTAAGTAAVNNEAAAAAAEISAGAAAAATTASGIKQDPGALDKAVDMCRSVIHAETRATHAAAVTLVQAGRTAAVADRYVRRHPWSSVLVAAGTAIIVTTMAGRNGGSR</sequence>
<feature type="transmembrane region" description="Helical" evidence="6">
    <location>
        <begin position="36"/>
        <end position="64"/>
    </location>
</feature>
<dbReference type="EMBL" id="CP080096">
    <property type="protein sequence ID" value="QYD73203.1"/>
    <property type="molecule type" value="Genomic_DNA"/>
</dbReference>
<feature type="transmembrane region" description="Helical" evidence="6">
    <location>
        <begin position="254"/>
        <end position="279"/>
    </location>
</feature>
<evidence type="ECO:0000256" key="2">
    <source>
        <dbReference type="ARBA" id="ARBA00022475"/>
    </source>
</evidence>
<keyword evidence="2" id="KW-1003">Cell membrane</keyword>
<feature type="transmembrane region" description="Helical" evidence="6">
    <location>
        <begin position="226"/>
        <end position="248"/>
    </location>
</feature>
<keyword evidence="5 6" id="KW-0472">Membrane</keyword>
<keyword evidence="8" id="KW-1185">Reference proteome</keyword>
<evidence type="ECO:0000256" key="4">
    <source>
        <dbReference type="ARBA" id="ARBA00022989"/>
    </source>
</evidence>
<proteinExistence type="predicted"/>
<evidence type="ECO:0000313" key="7">
    <source>
        <dbReference type="EMBL" id="QYD73203.1"/>
    </source>
</evidence>
<gene>
    <name evidence="7" type="ORF">KZJ38_26515</name>
</gene>
<accession>A0ABX8UW27</accession>
<organism evidence="7 8">
    <name type="scientific">Paraburkholderia edwinii</name>
    <dbReference type="NCBI Taxonomy" id="2861782"/>
    <lineage>
        <taxon>Bacteria</taxon>
        <taxon>Pseudomonadati</taxon>
        <taxon>Pseudomonadota</taxon>
        <taxon>Betaproteobacteria</taxon>
        <taxon>Burkholderiales</taxon>
        <taxon>Burkholderiaceae</taxon>
        <taxon>Paraburkholderia</taxon>
    </lineage>
</organism>